<feature type="domain" description="BZIP" evidence="2">
    <location>
        <begin position="248"/>
        <end position="311"/>
    </location>
</feature>
<dbReference type="Gene3D" id="1.20.5.170">
    <property type="match status" value="1"/>
</dbReference>
<dbReference type="PROSITE" id="PS50217">
    <property type="entry name" value="BZIP"/>
    <property type="match status" value="1"/>
</dbReference>
<dbReference type="SUPFAM" id="SSF57959">
    <property type="entry name" value="Leucine zipper domain"/>
    <property type="match status" value="1"/>
</dbReference>
<reference evidence="3" key="1">
    <citation type="submission" date="2021-04" db="EMBL/GenBank/DDBJ databases">
        <authorList>
            <consortium name="Molecular Ecology Group"/>
        </authorList>
    </citation>
    <scope>NUCLEOTIDE SEQUENCE</scope>
</reference>
<dbReference type="CDD" id="cd14813">
    <property type="entry name" value="bZIP_BmCbz-like"/>
    <property type="match status" value="1"/>
</dbReference>
<dbReference type="InterPro" id="IPR046347">
    <property type="entry name" value="bZIP_sf"/>
</dbReference>
<feature type="coiled-coil region" evidence="1">
    <location>
        <begin position="273"/>
        <end position="307"/>
    </location>
</feature>
<dbReference type="PANTHER" id="PTHR23334">
    <property type="entry name" value="CCAAT/ENHANCER BINDING PROTEIN"/>
    <property type="match status" value="1"/>
</dbReference>
<dbReference type="SMART" id="SM00338">
    <property type="entry name" value="BRLZ"/>
    <property type="match status" value="1"/>
</dbReference>
<dbReference type="OrthoDB" id="10039716at2759"/>
<sequence>MVSSTSLRSPQKTCGLFDIGFAGGDADVTSLDLNAPTDNLFSLNYLNSASFATSDTPAGGEACADGKLESFQQFTMDTFDMLDPLADLETDQLMDDSLEAFINLDQFLLGDTFLDDITDVKFADVPTVDNNMTLPTVDTEFFLPQEPNASKSRKRKAESEIVTAKPFKTSMFEIPVCEKIVRVEVNPQIDHDYTAKHRKMSVTSENTSECRTNSDNISTNKSVVEAISMQESCTSSDSMFSVADDTTADKHTMRRIKNNVASKKSREQRKQKLSDLDQEAEMLVQANEQLRRKILELEKASKEMKAMLVSKMIGK</sequence>
<dbReference type="AlphaFoldDB" id="A0A8S3YQ11"/>
<dbReference type="InterPro" id="IPR031106">
    <property type="entry name" value="C/EBP"/>
</dbReference>
<dbReference type="GO" id="GO:0006351">
    <property type="term" value="P:DNA-templated transcription"/>
    <property type="evidence" value="ECO:0007669"/>
    <property type="project" value="InterPro"/>
</dbReference>
<comment type="caution">
    <text evidence="3">The sequence shown here is derived from an EMBL/GenBank/DDBJ whole genome shotgun (WGS) entry which is preliminary data.</text>
</comment>
<dbReference type="PANTHER" id="PTHR23334:SF20">
    <property type="entry name" value="BASIC LEUCINE ZIPPER 24"/>
    <property type="match status" value="1"/>
</dbReference>
<organism evidence="3 4">
    <name type="scientific">Candidula unifasciata</name>
    <dbReference type="NCBI Taxonomy" id="100452"/>
    <lineage>
        <taxon>Eukaryota</taxon>
        <taxon>Metazoa</taxon>
        <taxon>Spiralia</taxon>
        <taxon>Lophotrochozoa</taxon>
        <taxon>Mollusca</taxon>
        <taxon>Gastropoda</taxon>
        <taxon>Heterobranchia</taxon>
        <taxon>Euthyneura</taxon>
        <taxon>Panpulmonata</taxon>
        <taxon>Eupulmonata</taxon>
        <taxon>Stylommatophora</taxon>
        <taxon>Helicina</taxon>
        <taxon>Helicoidea</taxon>
        <taxon>Geomitridae</taxon>
        <taxon>Candidula</taxon>
    </lineage>
</organism>
<gene>
    <name evidence="3" type="ORF">CUNI_LOCUS4086</name>
</gene>
<evidence type="ECO:0000313" key="3">
    <source>
        <dbReference type="EMBL" id="CAG5118528.1"/>
    </source>
</evidence>
<dbReference type="EMBL" id="CAJHNH020000565">
    <property type="protein sequence ID" value="CAG5118528.1"/>
    <property type="molecule type" value="Genomic_DNA"/>
</dbReference>
<proteinExistence type="predicted"/>
<dbReference type="Proteomes" id="UP000678393">
    <property type="component" value="Unassembled WGS sequence"/>
</dbReference>
<dbReference type="GO" id="GO:0000978">
    <property type="term" value="F:RNA polymerase II cis-regulatory region sequence-specific DNA binding"/>
    <property type="evidence" value="ECO:0007669"/>
    <property type="project" value="TreeGrafter"/>
</dbReference>
<evidence type="ECO:0000313" key="4">
    <source>
        <dbReference type="Proteomes" id="UP000678393"/>
    </source>
</evidence>
<keyword evidence="4" id="KW-1185">Reference proteome</keyword>
<evidence type="ECO:0000256" key="1">
    <source>
        <dbReference type="SAM" id="Coils"/>
    </source>
</evidence>
<keyword evidence="1" id="KW-0175">Coiled coil</keyword>
<dbReference type="GO" id="GO:0000981">
    <property type="term" value="F:DNA-binding transcription factor activity, RNA polymerase II-specific"/>
    <property type="evidence" value="ECO:0007669"/>
    <property type="project" value="TreeGrafter"/>
</dbReference>
<dbReference type="Pfam" id="PF07716">
    <property type="entry name" value="bZIP_2"/>
    <property type="match status" value="1"/>
</dbReference>
<dbReference type="InterPro" id="IPR004827">
    <property type="entry name" value="bZIP"/>
</dbReference>
<protein>
    <recommendedName>
        <fullName evidence="2">BZIP domain-containing protein</fullName>
    </recommendedName>
</protein>
<evidence type="ECO:0000259" key="2">
    <source>
        <dbReference type="PROSITE" id="PS50217"/>
    </source>
</evidence>
<accession>A0A8S3YQ11</accession>
<name>A0A8S3YQ11_9EUPU</name>